<feature type="chain" id="PRO_5045789676" description="FAS1 domain-containing protein" evidence="1">
    <location>
        <begin position="23"/>
        <end position="683"/>
    </location>
</feature>
<organism evidence="3 4">
    <name type="scientific">Daphnia magna</name>
    <dbReference type="NCBI Taxonomy" id="35525"/>
    <lineage>
        <taxon>Eukaryota</taxon>
        <taxon>Metazoa</taxon>
        <taxon>Ecdysozoa</taxon>
        <taxon>Arthropoda</taxon>
        <taxon>Crustacea</taxon>
        <taxon>Branchiopoda</taxon>
        <taxon>Diplostraca</taxon>
        <taxon>Cladocera</taxon>
        <taxon>Anomopoda</taxon>
        <taxon>Daphniidae</taxon>
        <taxon>Daphnia</taxon>
    </lineage>
</organism>
<dbReference type="SUPFAM" id="SSF51695">
    <property type="entry name" value="PLC-like phosphodiesterases"/>
    <property type="match status" value="1"/>
</dbReference>
<feature type="signal peptide" evidence="1">
    <location>
        <begin position="1"/>
        <end position="22"/>
    </location>
</feature>
<keyword evidence="4" id="KW-1185">Reference proteome</keyword>
<evidence type="ECO:0000313" key="3">
    <source>
        <dbReference type="EMBL" id="KAK4044979.1"/>
    </source>
</evidence>
<name>A0ABR0B8R7_9CRUS</name>
<dbReference type="InterPro" id="IPR036378">
    <property type="entry name" value="FAS1_dom_sf"/>
</dbReference>
<proteinExistence type="predicted"/>
<feature type="domain" description="FAS1" evidence="2">
    <location>
        <begin position="411"/>
        <end position="547"/>
    </location>
</feature>
<dbReference type="Gene3D" id="2.30.180.10">
    <property type="entry name" value="FAS1 domain"/>
    <property type="match status" value="2"/>
</dbReference>
<dbReference type="SUPFAM" id="SSF82153">
    <property type="entry name" value="FAS1 domain"/>
    <property type="match status" value="2"/>
</dbReference>
<sequence>MKAWLRVSLALLPLAGLPACETLEVGQTQQALTRAEDFYVVAHMTNTLRSVQWAVQQGANGLEMDLRFNDDGTPKEFRHGGFCDCSCVGLHTPQSVCAALRVDSLNTCEGSSDARAMMAEIVSVRSKIALVFIDSKVDESDPVSRQESAGKNVIDMLRSELFAPGYGGKVVVSVGKPDAYQYIDAAAKRASELPDVRERIYFAFDQNGKSREDAATTLSLETRLPWKNRAYGTGISRCATGNYEPAISIGDLNEDRYVQGLTYLWTIDSESSMDSYLSRVRPRAIITNVPSRLRRVAQGKGMRLAEPETALTDVVSTDVVGPIRNDCSCNYHKGGCSISDPAPAQRACKCTYMGFWTCRGDVTNCRNSSSRKCNAPDGSKESCEQAMLLALALPVACSTSDIEEVSMQSREPTDLWPLMVGTESTEFLSLLELVGLRTLVENNTGSITVFMPLDDAFAAIPEGMLARLKTPEYRPMLTLLLEHHIALGVLAPEAIVPGTSTPTIGGTTLSFGAKLADDNEVIGDSAAIIDSGFLVRNGQLVTIDSLVLPPLQDVLEQYKSEADTFVIFGRILAASGLQPDDQLLELFAPTDAAFANFSGETLDAIMTDRARARAFVDAHRVRGSSEFTELPDALTTAGGANAVLQRGPAGATISVGSRSARVKLTDLPTHSGYMHIVDAVLAP</sequence>
<dbReference type="InterPro" id="IPR050904">
    <property type="entry name" value="Adhesion/Biosynth-related"/>
</dbReference>
<keyword evidence="1" id="KW-0732">Signal</keyword>
<dbReference type="Pfam" id="PF02469">
    <property type="entry name" value="Fasciclin"/>
    <property type="match status" value="2"/>
</dbReference>
<feature type="domain" description="FAS1" evidence="2">
    <location>
        <begin position="552"/>
        <end position="681"/>
    </location>
</feature>
<gene>
    <name evidence="3" type="ORF">OUZ56_032385</name>
</gene>
<dbReference type="InterPro" id="IPR000782">
    <property type="entry name" value="FAS1_domain"/>
</dbReference>
<reference evidence="3 4" key="1">
    <citation type="journal article" date="2023" name="Nucleic Acids Res.">
        <title>The hologenome of Daphnia magna reveals possible DNA methylation and microbiome-mediated evolution of the host genome.</title>
        <authorList>
            <person name="Chaturvedi A."/>
            <person name="Li X."/>
            <person name="Dhandapani V."/>
            <person name="Marshall H."/>
            <person name="Kissane S."/>
            <person name="Cuenca-Cambronero M."/>
            <person name="Asole G."/>
            <person name="Calvet F."/>
            <person name="Ruiz-Romero M."/>
            <person name="Marangio P."/>
            <person name="Guigo R."/>
            <person name="Rago D."/>
            <person name="Mirbahai L."/>
            <person name="Eastwood N."/>
            <person name="Colbourne J.K."/>
            <person name="Zhou J."/>
            <person name="Mallon E."/>
            <person name="Orsini L."/>
        </authorList>
    </citation>
    <scope>NUCLEOTIDE SEQUENCE [LARGE SCALE GENOMIC DNA]</scope>
    <source>
        <strain evidence="3">LRV0_1</strain>
    </source>
</reference>
<dbReference type="SMART" id="SM00554">
    <property type="entry name" value="FAS1"/>
    <property type="match status" value="2"/>
</dbReference>
<dbReference type="PANTHER" id="PTHR10900">
    <property type="entry name" value="PERIOSTIN-RELATED"/>
    <property type="match status" value="1"/>
</dbReference>
<dbReference type="Proteomes" id="UP001234178">
    <property type="component" value="Unassembled WGS sequence"/>
</dbReference>
<accession>A0ABR0B8R7</accession>
<evidence type="ECO:0000313" key="4">
    <source>
        <dbReference type="Proteomes" id="UP001234178"/>
    </source>
</evidence>
<dbReference type="InterPro" id="IPR017946">
    <property type="entry name" value="PLC-like_Pdiesterase_TIM-brl"/>
</dbReference>
<dbReference type="PROSITE" id="PS50213">
    <property type="entry name" value="FAS1"/>
    <property type="match status" value="2"/>
</dbReference>
<dbReference type="PANTHER" id="PTHR10900:SF77">
    <property type="entry name" value="FI19380P1"/>
    <property type="match status" value="1"/>
</dbReference>
<evidence type="ECO:0000259" key="2">
    <source>
        <dbReference type="PROSITE" id="PS50213"/>
    </source>
</evidence>
<dbReference type="EMBL" id="JAOYFB010000041">
    <property type="protein sequence ID" value="KAK4044979.1"/>
    <property type="molecule type" value="Genomic_DNA"/>
</dbReference>
<comment type="caution">
    <text evidence="3">The sequence shown here is derived from an EMBL/GenBank/DDBJ whole genome shotgun (WGS) entry which is preliminary data.</text>
</comment>
<evidence type="ECO:0000256" key="1">
    <source>
        <dbReference type="SAM" id="SignalP"/>
    </source>
</evidence>
<dbReference type="Gene3D" id="3.20.20.190">
    <property type="entry name" value="Phosphatidylinositol (PI) phosphodiesterase"/>
    <property type="match status" value="1"/>
</dbReference>
<protein>
    <recommendedName>
        <fullName evidence="2">FAS1 domain-containing protein</fullName>
    </recommendedName>
</protein>